<evidence type="ECO:0000259" key="2">
    <source>
        <dbReference type="Pfam" id="PF02954"/>
    </source>
</evidence>
<proteinExistence type="predicted"/>
<name>A0A4P7CRD0_9BURK</name>
<dbReference type="GO" id="GO:0043565">
    <property type="term" value="F:sequence-specific DNA binding"/>
    <property type="evidence" value="ECO:0007669"/>
    <property type="project" value="InterPro"/>
</dbReference>
<evidence type="ECO:0000256" key="1">
    <source>
        <dbReference type="SAM" id="MobiDB-lite"/>
    </source>
</evidence>
<keyword evidence="4" id="KW-1185">Reference proteome</keyword>
<accession>A0A4P7CRD0</accession>
<dbReference type="PRINTS" id="PR01590">
    <property type="entry name" value="HTHFIS"/>
</dbReference>
<reference evidence="3 4" key="1">
    <citation type="submission" date="2019-03" db="EMBL/GenBank/DDBJ databases">
        <title>Paraburkholderia sp. 7MH5, isolated from subtropical forest soil.</title>
        <authorList>
            <person name="Gao Z.-H."/>
            <person name="Qiu L.-H."/>
        </authorList>
    </citation>
    <scope>NUCLEOTIDE SEQUENCE [LARGE SCALE GENOMIC DNA]</scope>
    <source>
        <strain evidence="3 4">7MH5</strain>
    </source>
</reference>
<gene>
    <name evidence="3" type="ORF">E1956_01180</name>
</gene>
<dbReference type="KEGG" id="ppai:E1956_01180"/>
<protein>
    <recommendedName>
        <fullName evidence="2">DNA binding HTH domain-containing protein</fullName>
    </recommendedName>
</protein>
<feature type="region of interest" description="Disordered" evidence="1">
    <location>
        <begin position="1"/>
        <end position="21"/>
    </location>
</feature>
<organism evidence="3 4">
    <name type="scientific">Paraburkholderia pallida</name>
    <dbReference type="NCBI Taxonomy" id="2547399"/>
    <lineage>
        <taxon>Bacteria</taxon>
        <taxon>Pseudomonadati</taxon>
        <taxon>Pseudomonadota</taxon>
        <taxon>Betaproteobacteria</taxon>
        <taxon>Burkholderiales</taxon>
        <taxon>Burkholderiaceae</taxon>
        <taxon>Paraburkholderia</taxon>
    </lineage>
</organism>
<dbReference type="InterPro" id="IPR002197">
    <property type="entry name" value="HTH_Fis"/>
</dbReference>
<dbReference type="InterPro" id="IPR009057">
    <property type="entry name" value="Homeodomain-like_sf"/>
</dbReference>
<evidence type="ECO:0000313" key="4">
    <source>
        <dbReference type="Proteomes" id="UP000295727"/>
    </source>
</evidence>
<dbReference type="SUPFAM" id="SSF46689">
    <property type="entry name" value="Homeodomain-like"/>
    <property type="match status" value="1"/>
</dbReference>
<feature type="domain" description="DNA binding HTH" evidence="2">
    <location>
        <begin position="28"/>
        <end position="68"/>
    </location>
</feature>
<dbReference type="EMBL" id="CP038148">
    <property type="protein sequence ID" value="QBQ98440.1"/>
    <property type="molecule type" value="Genomic_DNA"/>
</dbReference>
<dbReference type="Proteomes" id="UP000295727">
    <property type="component" value="Chromosome 1"/>
</dbReference>
<dbReference type="AlphaFoldDB" id="A0A4P7CRD0"/>
<evidence type="ECO:0000313" key="3">
    <source>
        <dbReference type="EMBL" id="QBQ98440.1"/>
    </source>
</evidence>
<sequence>MEGPEIGGTAPSAMPVRDAAAATDVRPLRDQEGAAVRQALEACRYNVTRCASLLGISKPALYAKIKRYRIVLERPL</sequence>
<dbReference type="Pfam" id="PF02954">
    <property type="entry name" value="HTH_8"/>
    <property type="match status" value="1"/>
</dbReference>
<dbReference type="Gene3D" id="1.10.10.60">
    <property type="entry name" value="Homeodomain-like"/>
    <property type="match status" value="1"/>
</dbReference>